<keyword evidence="3" id="KW-1133">Transmembrane helix</keyword>
<keyword evidence="1" id="KW-0175">Coiled coil</keyword>
<organism evidence="4 5">
    <name type="scientific">Geranomyces variabilis</name>
    <dbReference type="NCBI Taxonomy" id="109894"/>
    <lineage>
        <taxon>Eukaryota</taxon>
        <taxon>Fungi</taxon>
        <taxon>Fungi incertae sedis</taxon>
        <taxon>Chytridiomycota</taxon>
        <taxon>Chytridiomycota incertae sedis</taxon>
        <taxon>Chytridiomycetes</taxon>
        <taxon>Spizellomycetales</taxon>
        <taxon>Powellomycetaceae</taxon>
        <taxon>Geranomyces</taxon>
    </lineage>
</organism>
<feature type="region of interest" description="Disordered" evidence="2">
    <location>
        <begin position="659"/>
        <end position="685"/>
    </location>
</feature>
<dbReference type="PANTHER" id="PTHR48125">
    <property type="entry name" value="LP07818P1"/>
    <property type="match status" value="1"/>
</dbReference>
<feature type="region of interest" description="Disordered" evidence="2">
    <location>
        <begin position="498"/>
        <end position="547"/>
    </location>
</feature>
<feature type="coiled-coil region" evidence="1">
    <location>
        <begin position="714"/>
        <end position="798"/>
    </location>
</feature>
<evidence type="ECO:0000256" key="1">
    <source>
        <dbReference type="SAM" id="Coils"/>
    </source>
</evidence>
<dbReference type="EMBL" id="JADGJQ010000019">
    <property type="protein sequence ID" value="KAJ3179793.1"/>
    <property type="molecule type" value="Genomic_DNA"/>
</dbReference>
<sequence>MLTAQTESAHHPNKQHPQPLTPSNAQPPSTENVTTTTITTETATTGPTTPPQQRPLFGAVYARSSFASFISHQDDFGPRRPVDSPLGRGPVSTPTFMGRRKNNAAARAAAAANPAAADTAVVPTTPPATRVKATPDAVVSPVKDSSRVSTPVSRTPLEDESPPKTALGEDEEDDDAQSVPGSREEIQEIGSPTPRTSVVEAGFGPAATTAGIEKDVDRQFRELIGGADDAEEEESLSDIGGGAEEERLSDSDDFLTDSQLPTADGEDAVGLDGEKLLRLLARVENETPPENDDRDDNDQQRAATEAEAEKYLSGSFEIEELPAEDDSADDENARLQPDAATVLATDVVLEVGRQHDPAEILQQAEQVELPEIAPTTASASFLEADQGFLLEERTASLSSWLDDTAEGEILTVEVEEHYPMAGHGDSFLEADEAKLSSENIGSLASWEDDAAECEVSEVEVENHYAMLSHGSEGLENFDQGDAAFNRDADDYEQEQQAYENYDEEAEQAEQKEEEDYENENENEEEGYQDVEGSPPGSPNSSTSSFSSSRRNTVLFVGEGSQEGIAVAAAAGAASAKALSSAATQSAAAIGDALVAPTHPTPFSNTKTPATAPKQLASEPTPAVLTLETLLARYSATLKMHTDIHPRLLNTYLAAHEARRSEASLKSPRSPRDNGNNGSPRPDGAAAAAASGLTAVQVFDVCRAIERQLIDVRELKALETEAAQLVIEADERNKDEFESHMDELKHMHAELDAAEKRIAMAESQLKRQKADLNSMRTLREQLAADVEEAKAHAAAAEVAKGDVVMVPVTGGSATTAFFTGVFFAVVGAMIMWRDPMQGEFVPV</sequence>
<feature type="compositionally biased region" description="Low complexity" evidence="2">
    <location>
        <begin position="529"/>
        <end position="547"/>
    </location>
</feature>
<comment type="caution">
    <text evidence="4">The sequence shown here is derived from an EMBL/GenBank/DDBJ whole genome shotgun (WGS) entry which is preliminary data.</text>
</comment>
<feature type="compositionally biased region" description="Low complexity" evidence="2">
    <location>
        <begin position="27"/>
        <end position="47"/>
    </location>
</feature>
<feature type="compositionally biased region" description="Low complexity" evidence="2">
    <location>
        <begin position="103"/>
        <end position="135"/>
    </location>
</feature>
<evidence type="ECO:0000313" key="5">
    <source>
        <dbReference type="Proteomes" id="UP001212152"/>
    </source>
</evidence>
<feature type="compositionally biased region" description="Basic and acidic residues" evidence="2">
    <location>
        <begin position="72"/>
        <end position="82"/>
    </location>
</feature>
<feature type="compositionally biased region" description="Acidic residues" evidence="2">
    <location>
        <begin position="317"/>
        <end position="330"/>
    </location>
</feature>
<evidence type="ECO:0008006" key="6">
    <source>
        <dbReference type="Google" id="ProtNLM"/>
    </source>
</evidence>
<feature type="compositionally biased region" description="Polar residues" evidence="2">
    <location>
        <begin position="15"/>
        <end position="26"/>
    </location>
</feature>
<gene>
    <name evidence="4" type="ORF">HDU87_002361</name>
</gene>
<feature type="compositionally biased region" description="Acidic residues" evidence="2">
    <location>
        <begin position="287"/>
        <end position="296"/>
    </location>
</feature>
<reference evidence="4" key="1">
    <citation type="submission" date="2020-05" db="EMBL/GenBank/DDBJ databases">
        <title>Phylogenomic resolution of chytrid fungi.</title>
        <authorList>
            <person name="Stajich J.E."/>
            <person name="Amses K."/>
            <person name="Simmons R."/>
            <person name="Seto K."/>
            <person name="Myers J."/>
            <person name="Bonds A."/>
            <person name="Quandt C.A."/>
            <person name="Barry K."/>
            <person name="Liu P."/>
            <person name="Grigoriev I."/>
            <person name="Longcore J.E."/>
            <person name="James T.Y."/>
        </authorList>
    </citation>
    <scope>NUCLEOTIDE SEQUENCE</scope>
    <source>
        <strain evidence="4">JEL0379</strain>
    </source>
</reference>
<dbReference type="Proteomes" id="UP001212152">
    <property type="component" value="Unassembled WGS sequence"/>
</dbReference>
<dbReference type="AlphaFoldDB" id="A0AAD5TR41"/>
<feature type="region of interest" description="Disordered" evidence="2">
    <location>
        <begin position="1"/>
        <end position="55"/>
    </location>
</feature>
<feature type="compositionally biased region" description="Basic and acidic residues" evidence="2">
    <location>
        <begin position="212"/>
        <end position="221"/>
    </location>
</feature>
<keyword evidence="3" id="KW-0812">Transmembrane</keyword>
<evidence type="ECO:0000313" key="4">
    <source>
        <dbReference type="EMBL" id="KAJ3179793.1"/>
    </source>
</evidence>
<dbReference type="PANTHER" id="PTHR48125:SF12">
    <property type="entry name" value="AT HOOK TRANSCRIPTION FACTOR FAMILY-RELATED"/>
    <property type="match status" value="1"/>
</dbReference>
<evidence type="ECO:0000256" key="2">
    <source>
        <dbReference type="SAM" id="MobiDB-lite"/>
    </source>
</evidence>
<feature type="compositionally biased region" description="Basic and acidic residues" evidence="2">
    <location>
        <begin position="272"/>
        <end position="285"/>
    </location>
</feature>
<keyword evidence="3" id="KW-0472">Membrane</keyword>
<name>A0AAD5TR41_9FUNG</name>
<feature type="region of interest" description="Disordered" evidence="2">
    <location>
        <begin position="71"/>
        <end position="337"/>
    </location>
</feature>
<feature type="transmembrane region" description="Helical" evidence="3">
    <location>
        <begin position="812"/>
        <end position="831"/>
    </location>
</feature>
<keyword evidence="5" id="KW-1185">Reference proteome</keyword>
<evidence type="ECO:0000256" key="3">
    <source>
        <dbReference type="SAM" id="Phobius"/>
    </source>
</evidence>
<protein>
    <recommendedName>
        <fullName evidence="6">Transmembrane protein</fullName>
    </recommendedName>
</protein>
<accession>A0AAD5TR41</accession>
<feature type="compositionally biased region" description="Acidic residues" evidence="2">
    <location>
        <begin position="500"/>
        <end position="528"/>
    </location>
</feature>
<proteinExistence type="predicted"/>